<dbReference type="GO" id="GO:0003677">
    <property type="term" value="F:DNA binding"/>
    <property type="evidence" value="ECO:0007669"/>
    <property type="project" value="UniProtKB-KW"/>
</dbReference>
<dbReference type="InterPro" id="IPR001387">
    <property type="entry name" value="Cro/C1-type_HTH"/>
</dbReference>
<dbReference type="PANTHER" id="PTHR46797">
    <property type="entry name" value="HTH-TYPE TRANSCRIPTIONAL REGULATOR"/>
    <property type="match status" value="1"/>
</dbReference>
<organism evidence="3 4">
    <name type="scientific">Primorskyibacter sedentarius</name>
    <dbReference type="NCBI Taxonomy" id="745311"/>
    <lineage>
        <taxon>Bacteria</taxon>
        <taxon>Pseudomonadati</taxon>
        <taxon>Pseudomonadota</taxon>
        <taxon>Alphaproteobacteria</taxon>
        <taxon>Rhodobacterales</taxon>
        <taxon>Roseobacteraceae</taxon>
        <taxon>Primorskyibacter</taxon>
    </lineage>
</organism>
<gene>
    <name evidence="3" type="ORF">EDD52_12115</name>
</gene>
<keyword evidence="1" id="KW-0238">DNA-binding</keyword>
<dbReference type="CDD" id="cd00093">
    <property type="entry name" value="HTH_XRE"/>
    <property type="match status" value="1"/>
</dbReference>
<dbReference type="AlphaFoldDB" id="A0A4R3J1C4"/>
<proteinExistence type="predicted"/>
<dbReference type="PANTHER" id="PTHR46797:SF1">
    <property type="entry name" value="METHYLPHOSPHONATE SYNTHASE"/>
    <property type="match status" value="1"/>
</dbReference>
<dbReference type="InterPro" id="IPR010982">
    <property type="entry name" value="Lambda_DNA-bd_dom_sf"/>
</dbReference>
<dbReference type="SMART" id="SM00530">
    <property type="entry name" value="HTH_XRE"/>
    <property type="match status" value="1"/>
</dbReference>
<reference evidence="3 4" key="1">
    <citation type="submission" date="2019-03" db="EMBL/GenBank/DDBJ databases">
        <title>Genomic Encyclopedia of Type Strains, Phase IV (KMG-IV): sequencing the most valuable type-strain genomes for metagenomic binning, comparative biology and taxonomic classification.</title>
        <authorList>
            <person name="Goeker M."/>
        </authorList>
    </citation>
    <scope>NUCLEOTIDE SEQUENCE [LARGE SCALE GENOMIC DNA]</scope>
    <source>
        <strain evidence="3 4">DSM 104836</strain>
    </source>
</reference>
<dbReference type="Gene3D" id="1.10.260.40">
    <property type="entry name" value="lambda repressor-like DNA-binding domains"/>
    <property type="match status" value="1"/>
</dbReference>
<keyword evidence="4" id="KW-1185">Reference proteome</keyword>
<evidence type="ECO:0000256" key="1">
    <source>
        <dbReference type="ARBA" id="ARBA00023125"/>
    </source>
</evidence>
<dbReference type="PROSITE" id="PS50943">
    <property type="entry name" value="HTH_CROC1"/>
    <property type="match status" value="1"/>
</dbReference>
<dbReference type="Proteomes" id="UP000295696">
    <property type="component" value="Unassembled WGS sequence"/>
</dbReference>
<dbReference type="InterPro" id="IPR050807">
    <property type="entry name" value="TransReg_Diox_bact_type"/>
</dbReference>
<dbReference type="SUPFAM" id="SSF47413">
    <property type="entry name" value="lambda repressor-like DNA-binding domains"/>
    <property type="match status" value="1"/>
</dbReference>
<evidence type="ECO:0000313" key="3">
    <source>
        <dbReference type="EMBL" id="TCS59579.1"/>
    </source>
</evidence>
<dbReference type="OrthoDB" id="9815697at2"/>
<dbReference type="Pfam" id="PF01381">
    <property type="entry name" value="HTH_3"/>
    <property type="match status" value="1"/>
</dbReference>
<sequence>MTAHEGEKILEQTGAAIRRQRLAEGLGLKELARLSGLSISALSLIETGKRDPRLSTLDRIAKSLGTKVSTFFQDPAVDELKAGSTGSGYDLSEFE</sequence>
<comment type="caution">
    <text evidence="3">The sequence shown here is derived from an EMBL/GenBank/DDBJ whole genome shotgun (WGS) entry which is preliminary data.</text>
</comment>
<dbReference type="RefSeq" id="WP_132248065.1">
    <property type="nucleotide sequence ID" value="NZ_SLZU01000021.1"/>
</dbReference>
<dbReference type="EMBL" id="SLZU01000021">
    <property type="protein sequence ID" value="TCS59579.1"/>
    <property type="molecule type" value="Genomic_DNA"/>
</dbReference>
<evidence type="ECO:0000313" key="4">
    <source>
        <dbReference type="Proteomes" id="UP000295696"/>
    </source>
</evidence>
<accession>A0A4R3J1C4</accession>
<evidence type="ECO:0000259" key="2">
    <source>
        <dbReference type="PROSITE" id="PS50943"/>
    </source>
</evidence>
<protein>
    <submittedName>
        <fullName evidence="3">Helix-turn-helix protein</fullName>
    </submittedName>
</protein>
<dbReference type="GO" id="GO:0005829">
    <property type="term" value="C:cytosol"/>
    <property type="evidence" value="ECO:0007669"/>
    <property type="project" value="TreeGrafter"/>
</dbReference>
<dbReference type="GO" id="GO:0003700">
    <property type="term" value="F:DNA-binding transcription factor activity"/>
    <property type="evidence" value="ECO:0007669"/>
    <property type="project" value="TreeGrafter"/>
</dbReference>
<name>A0A4R3J1C4_9RHOB</name>
<feature type="domain" description="HTH cro/C1-type" evidence="2">
    <location>
        <begin position="17"/>
        <end position="71"/>
    </location>
</feature>